<reference evidence="2" key="1">
    <citation type="submission" date="2007-03" db="EMBL/GenBank/DDBJ databases">
        <title>Annotation of Culex pipiens quinquefasciatus.</title>
        <authorList>
            <consortium name="The Broad Institute Genome Sequencing Platform"/>
            <person name="Atkinson P.W."/>
            <person name="Hemingway J."/>
            <person name="Christensen B.M."/>
            <person name="Higgs S."/>
            <person name="Kodira C."/>
            <person name="Hannick L."/>
            <person name="Megy K."/>
            <person name="O'Leary S."/>
            <person name="Pearson M."/>
            <person name="Haas B.J."/>
            <person name="Mauceli E."/>
            <person name="Wortman J.R."/>
            <person name="Lee N.H."/>
            <person name="Guigo R."/>
            <person name="Stanke M."/>
            <person name="Alvarado L."/>
            <person name="Amedeo P."/>
            <person name="Antoine C.H."/>
            <person name="Arensburger P."/>
            <person name="Bidwell S.L."/>
            <person name="Crawford M."/>
            <person name="Camaro F."/>
            <person name="Devon K."/>
            <person name="Engels R."/>
            <person name="Hammond M."/>
            <person name="Howarth C."/>
            <person name="Koehrsen M."/>
            <person name="Lawson D."/>
            <person name="Montgomery P."/>
            <person name="Nene V."/>
            <person name="Nusbaum C."/>
            <person name="Puiu D."/>
            <person name="Romero-Severson J."/>
            <person name="Severson D.W."/>
            <person name="Shumway M."/>
            <person name="Sisk P."/>
            <person name="Stolte C."/>
            <person name="Zeng Q."/>
            <person name="Eisenstadt E."/>
            <person name="Fraser-Liggett C."/>
            <person name="Strausberg R."/>
            <person name="Galagan J."/>
            <person name="Birren B."/>
            <person name="Collins F.H."/>
        </authorList>
    </citation>
    <scope>NUCLEOTIDE SEQUENCE [LARGE SCALE GENOMIC DNA]</scope>
    <source>
        <strain evidence="2">JHB</strain>
    </source>
</reference>
<dbReference type="Proteomes" id="UP000002320">
    <property type="component" value="Unassembled WGS sequence"/>
</dbReference>
<dbReference type="eggNOG" id="ENOG502T8T6">
    <property type="taxonomic scope" value="Eukaryota"/>
</dbReference>
<sequence length="607" mass="66252">MAVSYDELTLIADLFGDAPAESGSVFSQFGLTTVDLVTIGQAAFEKRLGLLLPETICLFWEAIARWRIRNNLTNVTVQEQFETNPTQDSAPPEEGLSQDYIEVKFTPDRETGSESVENDPDDEEVNPGALETSSLEESKVIVQSHHGSGTLQPKTSLQRSAEFDSIAVGSQEVIAASTPQAASTPRAAGKFRAAGKSRAADTSQEADTSQAAGTSQEADTSQAAGTSQEADTSKAADTSQAAGTTHVDVDIPDAGKTRSKEERESTSPELTPKVLSSLIGQTDYGQLILKNSQTHPLSKPGQDLVVETVGDYHIKSGRRCRAEFLEDYSEIILAVFPKEVKETYYIPRIKKSNPKGKLFSFINNKTQKTRSNIKQELPRISPAETPAEDPQVGAAISWLGINTSPWETVLAQWRASFPARKHLLKNINKSDQVISSYPHLRLEYGYQLLDVDYQQLGLGNPAEDTMLPVLLRALCTVLAPVKAAQGFKPTIPLAQDEIFQLAGSREQALADLRSQPTAAPKFAIIGLDLPDVTGECIVVHKGLEYRCTEVSRGIDVIVKLRAVLGLPYPAATKLVWLFIERFIYGLNPIGSSYMAINKLIGYLEREK</sequence>
<dbReference type="InParanoid" id="B0X8B3"/>
<dbReference type="HOGENOM" id="CLU_449979_0_0_1"/>
<proteinExistence type="predicted"/>
<dbReference type="STRING" id="7176.B0X8B3"/>
<evidence type="ECO:0000313" key="4">
    <source>
        <dbReference type="Proteomes" id="UP000002320"/>
    </source>
</evidence>
<dbReference type="OrthoDB" id="7765114at2759"/>
<feature type="region of interest" description="Disordered" evidence="1">
    <location>
        <begin position="108"/>
        <end position="134"/>
    </location>
</feature>
<dbReference type="KEGG" id="cqu:CpipJ_CPIJ015738"/>
<dbReference type="VEuPathDB" id="VectorBase:CQUJHB006630"/>
<evidence type="ECO:0000256" key="1">
    <source>
        <dbReference type="SAM" id="MobiDB-lite"/>
    </source>
</evidence>
<accession>B0X8B3</accession>
<dbReference type="AlphaFoldDB" id="B0X8B3"/>
<feature type="compositionally biased region" description="Polar residues" evidence="1">
    <location>
        <begin position="200"/>
        <end position="243"/>
    </location>
</feature>
<evidence type="ECO:0000313" key="3">
    <source>
        <dbReference type="EnsemblMetazoa" id="CPIJ015738-PA"/>
    </source>
</evidence>
<gene>
    <name evidence="3" type="primary">6049063</name>
    <name evidence="2" type="ORF">CpipJ_CPIJ015738</name>
</gene>
<reference evidence="3" key="2">
    <citation type="submission" date="2021-02" db="UniProtKB">
        <authorList>
            <consortium name="EnsemblMetazoa"/>
        </authorList>
    </citation>
    <scope>IDENTIFICATION</scope>
    <source>
        <strain evidence="3">JHB</strain>
    </source>
</reference>
<dbReference type="VEuPathDB" id="VectorBase:CPIJ015738"/>
<name>B0X8B3_CULQU</name>
<dbReference type="VEuPathDB" id="VectorBase:CQUJHB016413"/>
<dbReference type="EMBL" id="DS232482">
    <property type="protein sequence ID" value="EDS42449.1"/>
    <property type="molecule type" value="Genomic_DNA"/>
</dbReference>
<feature type="region of interest" description="Disordered" evidence="1">
    <location>
        <begin position="175"/>
        <end position="271"/>
    </location>
</feature>
<feature type="compositionally biased region" description="Basic and acidic residues" evidence="1">
    <location>
        <begin position="247"/>
        <end position="266"/>
    </location>
</feature>
<organism>
    <name type="scientific">Culex quinquefasciatus</name>
    <name type="common">Southern house mosquito</name>
    <name type="synonym">Culex pungens</name>
    <dbReference type="NCBI Taxonomy" id="7176"/>
    <lineage>
        <taxon>Eukaryota</taxon>
        <taxon>Metazoa</taxon>
        <taxon>Ecdysozoa</taxon>
        <taxon>Arthropoda</taxon>
        <taxon>Hexapoda</taxon>
        <taxon>Insecta</taxon>
        <taxon>Pterygota</taxon>
        <taxon>Neoptera</taxon>
        <taxon>Endopterygota</taxon>
        <taxon>Diptera</taxon>
        <taxon>Nematocera</taxon>
        <taxon>Culicoidea</taxon>
        <taxon>Culicidae</taxon>
        <taxon>Culicinae</taxon>
        <taxon>Culicini</taxon>
        <taxon>Culex</taxon>
        <taxon>Culex</taxon>
    </lineage>
</organism>
<dbReference type="EnsemblMetazoa" id="CPIJ015738-RA">
    <property type="protein sequence ID" value="CPIJ015738-PA"/>
    <property type="gene ID" value="CPIJ015738"/>
</dbReference>
<feature type="compositionally biased region" description="Acidic residues" evidence="1">
    <location>
        <begin position="116"/>
        <end position="125"/>
    </location>
</feature>
<keyword evidence="4" id="KW-1185">Reference proteome</keyword>
<evidence type="ECO:0000313" key="2">
    <source>
        <dbReference type="EMBL" id="EDS42449.1"/>
    </source>
</evidence>
<dbReference type="OMA" id="PETICLF"/>
<protein>
    <submittedName>
        <fullName evidence="2 3">Uncharacterized protein</fullName>
    </submittedName>
</protein>